<evidence type="ECO:0000256" key="4">
    <source>
        <dbReference type="ARBA" id="ARBA00022679"/>
    </source>
</evidence>
<dbReference type="AlphaFoldDB" id="A0A2W7G471"/>
<dbReference type="GO" id="GO:0046104">
    <property type="term" value="P:thymidine metabolic process"/>
    <property type="evidence" value="ECO:0007669"/>
    <property type="project" value="TreeGrafter"/>
</dbReference>
<dbReference type="InterPro" id="IPR001267">
    <property type="entry name" value="Thymidine_kinase"/>
</dbReference>
<feature type="binding site" evidence="13">
    <location>
        <position position="174"/>
    </location>
    <ligand>
        <name>substrate</name>
    </ligand>
</feature>
<keyword evidence="17" id="KW-1185">Reference proteome</keyword>
<feature type="binding site" evidence="11">
    <location>
        <begin position="15"/>
        <end position="22"/>
    </location>
    <ligand>
        <name>ATP</name>
        <dbReference type="ChEBI" id="CHEBI:30616"/>
    </ligand>
</feature>
<dbReference type="SUPFAM" id="SSF52540">
    <property type="entry name" value="P-loop containing nucleoside triphosphate hydrolases"/>
    <property type="match status" value="1"/>
</dbReference>
<dbReference type="RefSeq" id="WP_111518134.1">
    <property type="nucleotide sequence ID" value="NZ_QKUB01000002.1"/>
</dbReference>
<organism evidence="16 17">
    <name type="scientific">Metamycoplasma auris</name>
    <dbReference type="NCBI Taxonomy" id="51363"/>
    <lineage>
        <taxon>Bacteria</taxon>
        <taxon>Bacillati</taxon>
        <taxon>Mycoplasmatota</taxon>
        <taxon>Mycoplasmoidales</taxon>
        <taxon>Metamycoplasmataceae</taxon>
        <taxon>Metamycoplasma</taxon>
    </lineage>
</organism>
<keyword evidence="7 11" id="KW-0418">Kinase</keyword>
<dbReference type="PIRSF" id="PIRSF035805">
    <property type="entry name" value="TK_cell"/>
    <property type="match status" value="1"/>
</dbReference>
<comment type="caution">
    <text evidence="16">The sequence shown here is derived from an EMBL/GenBank/DDBJ whole genome shotgun (WGS) entry which is preliminary data.</text>
</comment>
<keyword evidence="8 11" id="KW-0862">Zinc</keyword>
<evidence type="ECO:0000313" key="16">
    <source>
        <dbReference type="EMBL" id="PZW01382.1"/>
    </source>
</evidence>
<dbReference type="EC" id="2.7.1.21" evidence="2 11"/>
<evidence type="ECO:0000256" key="7">
    <source>
        <dbReference type="ARBA" id="ARBA00022777"/>
    </source>
</evidence>
<dbReference type="GO" id="GO:0004797">
    <property type="term" value="F:thymidine kinase activity"/>
    <property type="evidence" value="ECO:0007669"/>
    <property type="project" value="UniProtKB-UniRule"/>
</dbReference>
<proteinExistence type="inferred from homology"/>
<name>A0A2W7G471_9BACT</name>
<dbReference type="Pfam" id="PF00265">
    <property type="entry name" value="TK"/>
    <property type="match status" value="1"/>
</dbReference>
<feature type="binding site" evidence="11">
    <location>
        <begin position="89"/>
        <end position="92"/>
    </location>
    <ligand>
        <name>ATP</name>
        <dbReference type="ChEBI" id="CHEBI:30616"/>
    </ligand>
</feature>
<evidence type="ECO:0000256" key="9">
    <source>
        <dbReference type="ARBA" id="ARBA00022840"/>
    </source>
</evidence>
<dbReference type="GO" id="GO:0005737">
    <property type="term" value="C:cytoplasm"/>
    <property type="evidence" value="ECO:0007669"/>
    <property type="project" value="UniProtKB-SubCell"/>
</dbReference>
<evidence type="ECO:0000256" key="5">
    <source>
        <dbReference type="ARBA" id="ARBA00022723"/>
    </source>
</evidence>
<keyword evidence="11" id="KW-0963">Cytoplasm</keyword>
<dbReference type="Gene3D" id="3.30.60.20">
    <property type="match status" value="1"/>
</dbReference>
<feature type="binding site" evidence="11">
    <location>
        <position position="178"/>
    </location>
    <ligand>
        <name>Zn(2+)</name>
        <dbReference type="ChEBI" id="CHEBI:29105"/>
    </ligand>
</feature>
<comment type="catalytic activity">
    <reaction evidence="10 11 14">
        <text>thymidine + ATP = dTMP + ADP + H(+)</text>
        <dbReference type="Rhea" id="RHEA:19129"/>
        <dbReference type="ChEBI" id="CHEBI:15378"/>
        <dbReference type="ChEBI" id="CHEBI:17748"/>
        <dbReference type="ChEBI" id="CHEBI:30616"/>
        <dbReference type="ChEBI" id="CHEBI:63528"/>
        <dbReference type="ChEBI" id="CHEBI:456216"/>
        <dbReference type="EC" id="2.7.1.21"/>
    </reaction>
</comment>
<keyword evidence="9 11" id="KW-0067">ATP-binding</keyword>
<protein>
    <recommendedName>
        <fullName evidence="2 11">Thymidine kinase</fullName>
        <ecNumber evidence="2 11">2.7.1.21</ecNumber>
    </recommendedName>
</protein>
<evidence type="ECO:0000256" key="2">
    <source>
        <dbReference type="ARBA" id="ARBA00012118"/>
    </source>
</evidence>
<keyword evidence="5 11" id="KW-0479">Metal-binding</keyword>
<dbReference type="Proteomes" id="UP000249646">
    <property type="component" value="Unassembled WGS sequence"/>
</dbReference>
<accession>A0A2W7G471</accession>
<evidence type="ECO:0000256" key="15">
    <source>
        <dbReference type="RuleBase" id="RU004165"/>
    </source>
</evidence>
<dbReference type="GO" id="GO:0008270">
    <property type="term" value="F:zinc ion binding"/>
    <property type="evidence" value="ECO:0007669"/>
    <property type="project" value="UniProtKB-UniRule"/>
</dbReference>
<keyword evidence="4 11" id="KW-0808">Transferase</keyword>
<feature type="binding site" evidence="11">
    <location>
        <position position="181"/>
    </location>
    <ligand>
        <name>Zn(2+)</name>
        <dbReference type="ChEBI" id="CHEBI:29105"/>
    </ligand>
</feature>
<keyword evidence="6 11" id="KW-0547">Nucleotide-binding</keyword>
<reference evidence="16 17" key="1">
    <citation type="submission" date="2018-06" db="EMBL/GenBank/DDBJ databases">
        <title>Genomic Encyclopedia of Archaeal and Bacterial Type Strains, Phase II (KMG-II): from individual species to whole genera.</title>
        <authorList>
            <person name="Goeker M."/>
        </authorList>
    </citation>
    <scope>NUCLEOTIDE SEQUENCE [LARGE SCALE GENOMIC DNA]</scope>
    <source>
        <strain evidence="16 17">ATCC 51348</strain>
    </source>
</reference>
<dbReference type="SUPFAM" id="SSF57716">
    <property type="entry name" value="Glucocorticoid receptor-like (DNA-binding domain)"/>
    <property type="match status" value="1"/>
</dbReference>
<dbReference type="HAMAP" id="MF_00124">
    <property type="entry name" value="Thymidine_kinase"/>
    <property type="match status" value="1"/>
</dbReference>
<comment type="subunit">
    <text evidence="11">Homotetramer.</text>
</comment>
<evidence type="ECO:0000256" key="13">
    <source>
        <dbReference type="PIRSR" id="PIRSR035805-2"/>
    </source>
</evidence>
<feature type="binding site" evidence="11">
    <location>
        <position position="149"/>
    </location>
    <ligand>
        <name>Zn(2+)</name>
        <dbReference type="ChEBI" id="CHEBI:29105"/>
    </ligand>
</feature>
<evidence type="ECO:0000256" key="10">
    <source>
        <dbReference type="ARBA" id="ARBA00048254"/>
    </source>
</evidence>
<dbReference type="GO" id="GO:0071897">
    <property type="term" value="P:DNA biosynthetic process"/>
    <property type="evidence" value="ECO:0007669"/>
    <property type="project" value="UniProtKB-KW"/>
</dbReference>
<dbReference type="InterPro" id="IPR027417">
    <property type="entry name" value="P-loop_NTPase"/>
</dbReference>
<feature type="active site" description="Proton acceptor" evidence="11 12">
    <location>
        <position position="90"/>
    </location>
</feature>
<evidence type="ECO:0000256" key="8">
    <source>
        <dbReference type="ARBA" id="ARBA00022833"/>
    </source>
</evidence>
<comment type="similarity">
    <text evidence="1 11 15">Belongs to the thymidine kinase family.</text>
</comment>
<gene>
    <name evidence="11" type="primary">tdk</name>
    <name evidence="16" type="ORF">BCF89_1022</name>
</gene>
<dbReference type="OrthoDB" id="9781579at2"/>
<dbReference type="PANTHER" id="PTHR11441:SF0">
    <property type="entry name" value="THYMIDINE KINASE, CYTOSOLIC"/>
    <property type="match status" value="1"/>
</dbReference>
<keyword evidence="3 11" id="KW-0237">DNA synthesis</keyword>
<evidence type="ECO:0000256" key="11">
    <source>
        <dbReference type="HAMAP-Rule" id="MF_00124"/>
    </source>
</evidence>
<sequence length="185" mass="21196">MYPKYSDGMIEVIVGPMFSGKTEELLKKLRILSYAKFNTLVIKPSFDTRFATDQIVSRNGLRTPTHSLKNIKDIYNLLKQEKYQAILIDEAHFFGDEIVEVSDDLANSGYLVIIAGLDLDYLRRPFNHMAQLMAIAEKVTKLNAICMQCQNIATTSFKKIKNDDLHLLGDTNEYEARCRKCHLKN</sequence>
<dbReference type="Gene3D" id="3.40.50.300">
    <property type="entry name" value="P-loop containing nucleotide triphosphate hydrolases"/>
    <property type="match status" value="1"/>
</dbReference>
<dbReference type="GO" id="GO:0005524">
    <property type="term" value="F:ATP binding"/>
    <property type="evidence" value="ECO:0007669"/>
    <property type="project" value="UniProtKB-UniRule"/>
</dbReference>
<evidence type="ECO:0000256" key="14">
    <source>
        <dbReference type="RuleBase" id="RU000544"/>
    </source>
</evidence>
<evidence type="ECO:0000313" key="17">
    <source>
        <dbReference type="Proteomes" id="UP000249646"/>
    </source>
</evidence>
<dbReference type="PANTHER" id="PTHR11441">
    <property type="entry name" value="THYMIDINE KINASE"/>
    <property type="match status" value="1"/>
</dbReference>
<evidence type="ECO:0000256" key="6">
    <source>
        <dbReference type="ARBA" id="ARBA00022741"/>
    </source>
</evidence>
<feature type="binding site" evidence="11">
    <location>
        <position position="146"/>
    </location>
    <ligand>
        <name>Zn(2+)</name>
        <dbReference type="ChEBI" id="CHEBI:29105"/>
    </ligand>
</feature>
<dbReference type="NCBIfam" id="NF003296">
    <property type="entry name" value="PRK04296.1-1"/>
    <property type="match status" value="1"/>
</dbReference>
<comment type="subcellular location">
    <subcellularLocation>
        <location evidence="11">Cytoplasm</location>
    </subcellularLocation>
</comment>
<dbReference type="FunFam" id="3.40.50.300:FF:000948">
    <property type="entry name" value="Thymidine kinase"/>
    <property type="match status" value="1"/>
</dbReference>
<evidence type="ECO:0000256" key="12">
    <source>
        <dbReference type="PIRSR" id="PIRSR035805-1"/>
    </source>
</evidence>
<evidence type="ECO:0000256" key="3">
    <source>
        <dbReference type="ARBA" id="ARBA00022634"/>
    </source>
</evidence>
<dbReference type="EMBL" id="QKUB01000002">
    <property type="protein sequence ID" value="PZW01382.1"/>
    <property type="molecule type" value="Genomic_DNA"/>
</dbReference>
<evidence type="ECO:0000256" key="1">
    <source>
        <dbReference type="ARBA" id="ARBA00007587"/>
    </source>
</evidence>